<sequence length="77" mass="8819">MKMVIFVNIMITFILFIHDFNCLALTPLSYCDDASCENFCNKINMHGKCFYNDLQIPAPTVDGHGRPKVKTQCRCDN</sequence>
<reference evidence="3" key="2">
    <citation type="submission" date="2015-08" db="UniProtKB">
        <authorList>
            <consortium name="WormBaseParasite"/>
        </authorList>
    </citation>
    <scope>IDENTIFICATION</scope>
</reference>
<reference evidence="2" key="1">
    <citation type="submission" date="2014-07" db="EMBL/GenBank/DDBJ databases">
        <authorList>
            <person name="Martin A.A"/>
            <person name="De Silva N."/>
        </authorList>
    </citation>
    <scope>NUCLEOTIDE SEQUENCE</scope>
</reference>
<accession>A0A0K0FE89</accession>
<proteinExistence type="predicted"/>
<dbReference type="WBParaSite" id="SVE_0716700.1">
    <property type="protein sequence ID" value="SVE_0716700.1"/>
    <property type="gene ID" value="SVE_0716700"/>
</dbReference>
<keyword evidence="2" id="KW-1185">Reference proteome</keyword>
<evidence type="ECO:0000313" key="2">
    <source>
        <dbReference type="Proteomes" id="UP000035680"/>
    </source>
</evidence>
<evidence type="ECO:0000313" key="3">
    <source>
        <dbReference type="WBParaSite" id="SVE_0716700.1"/>
    </source>
</evidence>
<keyword evidence="1" id="KW-0732">Signal</keyword>
<dbReference type="AlphaFoldDB" id="A0A0K0FE89"/>
<name>A0A0K0FE89_STRVS</name>
<feature type="signal peptide" evidence="1">
    <location>
        <begin position="1"/>
        <end position="24"/>
    </location>
</feature>
<dbReference type="Proteomes" id="UP000035680">
    <property type="component" value="Unassembled WGS sequence"/>
</dbReference>
<protein>
    <submittedName>
        <fullName evidence="3">Uncharacterized protein</fullName>
    </submittedName>
</protein>
<feature type="chain" id="PRO_5005329769" evidence="1">
    <location>
        <begin position="25"/>
        <end position="77"/>
    </location>
</feature>
<evidence type="ECO:0000256" key="1">
    <source>
        <dbReference type="SAM" id="SignalP"/>
    </source>
</evidence>
<organism evidence="2 3">
    <name type="scientific">Strongyloides venezuelensis</name>
    <name type="common">Threadworm</name>
    <dbReference type="NCBI Taxonomy" id="75913"/>
    <lineage>
        <taxon>Eukaryota</taxon>
        <taxon>Metazoa</taxon>
        <taxon>Ecdysozoa</taxon>
        <taxon>Nematoda</taxon>
        <taxon>Chromadorea</taxon>
        <taxon>Rhabditida</taxon>
        <taxon>Tylenchina</taxon>
        <taxon>Panagrolaimomorpha</taxon>
        <taxon>Strongyloidoidea</taxon>
        <taxon>Strongyloididae</taxon>
        <taxon>Strongyloides</taxon>
    </lineage>
</organism>